<comment type="domain">
    <text evidence="12">Contains an N-terminal zinc-binding domain, a central core domain that contains the primase activity, and a C-terminal DnaB-binding domain.</text>
</comment>
<dbReference type="SUPFAM" id="SSF57783">
    <property type="entry name" value="Zinc beta-ribbon"/>
    <property type="match status" value="1"/>
</dbReference>
<dbReference type="InterPro" id="IPR006295">
    <property type="entry name" value="DNA_primase_DnaG"/>
</dbReference>
<dbReference type="Gene3D" id="3.90.580.10">
    <property type="entry name" value="Zinc finger, CHC2-type domain"/>
    <property type="match status" value="1"/>
</dbReference>
<dbReference type="InterPro" id="IPR037068">
    <property type="entry name" value="DNA_primase_core_N_sf"/>
</dbReference>
<evidence type="ECO:0000313" key="17">
    <source>
        <dbReference type="Proteomes" id="UP001185092"/>
    </source>
</evidence>
<keyword evidence="10 12" id="KW-0238">DNA-binding</keyword>
<evidence type="ECO:0000256" key="2">
    <source>
        <dbReference type="ARBA" id="ARBA00022515"/>
    </source>
</evidence>
<evidence type="ECO:0000256" key="11">
    <source>
        <dbReference type="ARBA" id="ARBA00023163"/>
    </source>
</evidence>
<evidence type="ECO:0000256" key="5">
    <source>
        <dbReference type="ARBA" id="ARBA00022705"/>
    </source>
</evidence>
<dbReference type="PROSITE" id="PS50880">
    <property type="entry name" value="TOPRIM"/>
    <property type="match status" value="1"/>
</dbReference>
<sequence length="645" mass="73710">MSLSQLTIQEVKERVDIEDVISDFVPLKRKGNNLWACCPFHDEKTPSFSVAPNKGIYKCFGCGASGDSIKFVMDLEGLSYIESIKYLAKKYGIQITETQDTPEEVEHQHKRDSLMIVTNFANKRFQDNLRNDPSSRGIGYSYLRERGFSPETIDKFELGYASSKGDDIFAFGSQNGHTKELLVESGLVIQKDDRFYDRFRGRVTFPIHNLSGQPIAFGARILTNDKKQPKYLNSPESEIYHKSKVLYGIAQAKNTIRKEDNCYLVEGYTDVISMHQAGIENVVASSGTSLTKEQIKLIKRFSHNITVLYDGDAAGIKASLRGIDLILEQGLNVKIVRFPEGEDPDSYARKSGGFGFKDFLTSQAQDFIKFKISLLNQDAENDPVKKAEMIGDIVQTISQIPDAVKRTLYIKEASTLLEIDENILINEQNKVILNEKHKNLNRQQRQENAVSYQNIELPPLEGIAQPQQTEKLDKIVESLERESLKLLINFGFNKIEEEYHLYNYLLEELTEVEFKTPKFKQILEVFKGYLEKGIVADAKFIINNISDELKPIIIDMLSEKYELSNNWFERHQIYVPSTEDSLRSSVYVTIMRLKLRMISKMVKDSMEELKHIKEPSQLMEQLSVVKELKEAEKHFAKALGIVINS</sequence>
<feature type="zinc finger region" description="CHC2-type" evidence="12 14">
    <location>
        <begin position="38"/>
        <end position="62"/>
    </location>
</feature>
<evidence type="ECO:0000256" key="6">
    <source>
        <dbReference type="ARBA" id="ARBA00022723"/>
    </source>
</evidence>
<dbReference type="InterPro" id="IPR034151">
    <property type="entry name" value="TOPRIM_DnaG_bac"/>
</dbReference>
<evidence type="ECO:0000256" key="9">
    <source>
        <dbReference type="ARBA" id="ARBA00022842"/>
    </source>
</evidence>
<dbReference type="EC" id="2.7.7.101" evidence="12"/>
<dbReference type="GO" id="GO:0000428">
    <property type="term" value="C:DNA-directed RNA polymerase complex"/>
    <property type="evidence" value="ECO:0007669"/>
    <property type="project" value="UniProtKB-KW"/>
</dbReference>
<dbReference type="GO" id="GO:0006269">
    <property type="term" value="P:DNA replication, synthesis of primer"/>
    <property type="evidence" value="ECO:0007669"/>
    <property type="project" value="UniProtKB-UniRule"/>
</dbReference>
<evidence type="ECO:0000313" key="16">
    <source>
        <dbReference type="EMBL" id="MDR6239089.1"/>
    </source>
</evidence>
<evidence type="ECO:0000259" key="15">
    <source>
        <dbReference type="PROSITE" id="PS50880"/>
    </source>
</evidence>
<comment type="catalytic activity">
    <reaction evidence="12">
        <text>ssDNA + n NTP = ssDNA/pppN(pN)n-1 hybrid + (n-1) diphosphate.</text>
        <dbReference type="EC" id="2.7.7.101"/>
    </reaction>
</comment>
<dbReference type="RefSeq" id="WP_309938614.1">
    <property type="nucleotide sequence ID" value="NZ_AP025305.1"/>
</dbReference>
<evidence type="ECO:0000256" key="7">
    <source>
        <dbReference type="ARBA" id="ARBA00022771"/>
    </source>
</evidence>
<evidence type="ECO:0000256" key="13">
    <source>
        <dbReference type="PIRNR" id="PIRNR002811"/>
    </source>
</evidence>
<dbReference type="PANTHER" id="PTHR30313:SF2">
    <property type="entry name" value="DNA PRIMASE"/>
    <property type="match status" value="1"/>
</dbReference>
<keyword evidence="17" id="KW-1185">Reference proteome</keyword>
<dbReference type="GO" id="GO:1990077">
    <property type="term" value="C:primosome complex"/>
    <property type="evidence" value="ECO:0007669"/>
    <property type="project" value="UniProtKB-KW"/>
</dbReference>
<dbReference type="FunFam" id="3.40.1360.10:FF:000002">
    <property type="entry name" value="DNA primase"/>
    <property type="match status" value="1"/>
</dbReference>
<accession>A0AAE3XPS7</accession>
<dbReference type="GO" id="GO:0003899">
    <property type="term" value="F:DNA-directed RNA polymerase activity"/>
    <property type="evidence" value="ECO:0007669"/>
    <property type="project" value="UniProtKB-UniRule"/>
</dbReference>
<dbReference type="GO" id="GO:0003677">
    <property type="term" value="F:DNA binding"/>
    <property type="evidence" value="ECO:0007669"/>
    <property type="project" value="UniProtKB-KW"/>
</dbReference>
<evidence type="ECO:0000256" key="1">
    <source>
        <dbReference type="ARBA" id="ARBA00022478"/>
    </source>
</evidence>
<dbReference type="SMART" id="SM00493">
    <property type="entry name" value="TOPRIM"/>
    <property type="match status" value="1"/>
</dbReference>
<keyword evidence="1 12" id="KW-0240">DNA-directed RNA polymerase</keyword>
<dbReference type="InterPro" id="IPR019475">
    <property type="entry name" value="DNA_primase_DnaB-bd"/>
</dbReference>
<dbReference type="InterPro" id="IPR002694">
    <property type="entry name" value="Znf_CHC2"/>
</dbReference>
<dbReference type="Pfam" id="PF08275">
    <property type="entry name" value="DNAG_N"/>
    <property type="match status" value="1"/>
</dbReference>
<keyword evidence="9" id="KW-0460">Magnesium</keyword>
<keyword evidence="7 12" id="KW-0863">Zinc-finger</keyword>
<dbReference type="PIRSF" id="PIRSF002811">
    <property type="entry name" value="DnaG"/>
    <property type="match status" value="1"/>
</dbReference>
<dbReference type="InterPro" id="IPR050219">
    <property type="entry name" value="DnaG_primase"/>
</dbReference>
<comment type="caution">
    <text evidence="16">The sequence shown here is derived from an EMBL/GenBank/DDBJ whole genome shotgun (WGS) entry which is preliminary data.</text>
</comment>
<protein>
    <recommendedName>
        <fullName evidence="12 13">DNA primase</fullName>
        <ecNumber evidence="12">2.7.7.101</ecNumber>
    </recommendedName>
</protein>
<comment type="function">
    <text evidence="12 13">RNA polymerase that catalyzes the synthesis of short RNA molecules used as primers for DNA polymerase during DNA replication.</text>
</comment>
<dbReference type="SMART" id="SM00400">
    <property type="entry name" value="ZnF_CHCC"/>
    <property type="match status" value="1"/>
</dbReference>
<dbReference type="Pfam" id="PF10410">
    <property type="entry name" value="DnaB_bind"/>
    <property type="match status" value="1"/>
</dbReference>
<dbReference type="Pfam" id="PF13155">
    <property type="entry name" value="Toprim_2"/>
    <property type="match status" value="1"/>
</dbReference>
<comment type="similarity">
    <text evidence="12 13">Belongs to the DnaG primase family.</text>
</comment>
<dbReference type="SUPFAM" id="SSF56731">
    <property type="entry name" value="DNA primase core"/>
    <property type="match status" value="1"/>
</dbReference>
<dbReference type="Pfam" id="PF01807">
    <property type="entry name" value="Zn_ribbon_DnaG"/>
    <property type="match status" value="1"/>
</dbReference>
<dbReference type="InterPro" id="IPR006171">
    <property type="entry name" value="TOPRIM_dom"/>
</dbReference>
<dbReference type="PANTHER" id="PTHR30313">
    <property type="entry name" value="DNA PRIMASE"/>
    <property type="match status" value="1"/>
</dbReference>
<evidence type="ECO:0000256" key="8">
    <source>
        <dbReference type="ARBA" id="ARBA00022833"/>
    </source>
</evidence>
<dbReference type="AlphaFoldDB" id="A0AAE3XPS7"/>
<organism evidence="16 17">
    <name type="scientific">Aureibacter tunicatorum</name>
    <dbReference type="NCBI Taxonomy" id="866807"/>
    <lineage>
        <taxon>Bacteria</taxon>
        <taxon>Pseudomonadati</taxon>
        <taxon>Bacteroidota</taxon>
        <taxon>Cytophagia</taxon>
        <taxon>Cytophagales</taxon>
        <taxon>Persicobacteraceae</taxon>
        <taxon>Aureibacter</taxon>
    </lineage>
</organism>
<dbReference type="GO" id="GO:0005737">
    <property type="term" value="C:cytoplasm"/>
    <property type="evidence" value="ECO:0007669"/>
    <property type="project" value="TreeGrafter"/>
</dbReference>
<dbReference type="InterPro" id="IPR030846">
    <property type="entry name" value="DnaG_bac"/>
</dbReference>
<comment type="subunit">
    <text evidence="12">Monomer. Interacts with DnaB.</text>
</comment>
<reference evidence="16" key="1">
    <citation type="submission" date="2023-07" db="EMBL/GenBank/DDBJ databases">
        <title>Genomic Encyclopedia of Type Strains, Phase IV (KMG-IV): sequencing the most valuable type-strain genomes for metagenomic binning, comparative biology and taxonomic classification.</title>
        <authorList>
            <person name="Goeker M."/>
        </authorList>
    </citation>
    <scope>NUCLEOTIDE SEQUENCE</scope>
    <source>
        <strain evidence="16">DSM 26174</strain>
    </source>
</reference>
<keyword evidence="2 12" id="KW-0639">Primosome</keyword>
<feature type="domain" description="Toprim" evidence="15">
    <location>
        <begin position="260"/>
        <end position="341"/>
    </location>
</feature>
<dbReference type="EMBL" id="JAVDQD010000002">
    <property type="protein sequence ID" value="MDR6239089.1"/>
    <property type="molecule type" value="Genomic_DNA"/>
</dbReference>
<evidence type="ECO:0000256" key="12">
    <source>
        <dbReference type="HAMAP-Rule" id="MF_00974"/>
    </source>
</evidence>
<evidence type="ECO:0000256" key="14">
    <source>
        <dbReference type="PIRSR" id="PIRSR002811-1"/>
    </source>
</evidence>
<gene>
    <name evidence="12" type="primary">dnaG</name>
    <name evidence="16" type="ORF">HNQ88_002126</name>
</gene>
<evidence type="ECO:0000256" key="10">
    <source>
        <dbReference type="ARBA" id="ARBA00023125"/>
    </source>
</evidence>
<dbReference type="FunFam" id="3.90.580.10:FF:000001">
    <property type="entry name" value="DNA primase"/>
    <property type="match status" value="1"/>
</dbReference>
<name>A0AAE3XPS7_9BACT</name>
<dbReference type="GO" id="GO:0008270">
    <property type="term" value="F:zinc ion binding"/>
    <property type="evidence" value="ECO:0007669"/>
    <property type="project" value="UniProtKB-UniRule"/>
</dbReference>
<keyword evidence="3 12" id="KW-0808">Transferase</keyword>
<keyword evidence="6 12" id="KW-0479">Metal-binding</keyword>
<dbReference type="CDD" id="cd03364">
    <property type="entry name" value="TOPRIM_DnaG_primases"/>
    <property type="match status" value="1"/>
</dbReference>
<dbReference type="Gene3D" id="3.40.1360.10">
    <property type="match status" value="1"/>
</dbReference>
<keyword evidence="5 12" id="KW-0235">DNA replication</keyword>
<dbReference type="InterPro" id="IPR036977">
    <property type="entry name" value="DNA_primase_Znf_CHC2"/>
</dbReference>
<dbReference type="Proteomes" id="UP001185092">
    <property type="component" value="Unassembled WGS sequence"/>
</dbReference>
<keyword evidence="8 12" id="KW-0862">Zinc</keyword>
<comment type="cofactor">
    <cofactor evidence="12 13 14">
        <name>Zn(2+)</name>
        <dbReference type="ChEBI" id="CHEBI:29105"/>
    </cofactor>
    <text evidence="12 13 14">Binds 1 zinc ion per monomer.</text>
</comment>
<dbReference type="InterPro" id="IPR013264">
    <property type="entry name" value="DNAG_N"/>
</dbReference>
<dbReference type="NCBIfam" id="TIGR01391">
    <property type="entry name" value="dnaG"/>
    <property type="match status" value="1"/>
</dbReference>
<dbReference type="HAMAP" id="MF_00974">
    <property type="entry name" value="DNA_primase_DnaG"/>
    <property type="match status" value="1"/>
</dbReference>
<dbReference type="Gene3D" id="3.90.980.10">
    <property type="entry name" value="DNA primase, catalytic core, N-terminal domain"/>
    <property type="match status" value="1"/>
</dbReference>
<keyword evidence="11 12" id="KW-0804">Transcription</keyword>
<proteinExistence type="inferred from homology"/>
<keyword evidence="4 12" id="KW-0548">Nucleotidyltransferase</keyword>
<evidence type="ECO:0000256" key="4">
    <source>
        <dbReference type="ARBA" id="ARBA00022695"/>
    </source>
</evidence>
<evidence type="ECO:0000256" key="3">
    <source>
        <dbReference type="ARBA" id="ARBA00022679"/>
    </source>
</evidence>